<dbReference type="InterPro" id="IPR051198">
    <property type="entry name" value="BchE-like"/>
</dbReference>
<dbReference type="SUPFAM" id="SSF102114">
    <property type="entry name" value="Radical SAM enzymes"/>
    <property type="match status" value="1"/>
</dbReference>
<feature type="domain" description="Radical SAM core" evidence="6">
    <location>
        <begin position="258"/>
        <end position="493"/>
    </location>
</feature>
<dbReference type="Gene3D" id="3.40.50.280">
    <property type="entry name" value="Cobalamin-binding domain"/>
    <property type="match status" value="1"/>
</dbReference>
<keyword evidence="2" id="KW-0949">S-adenosyl-L-methionine</keyword>
<dbReference type="PROSITE" id="PS51918">
    <property type="entry name" value="RADICAL_SAM"/>
    <property type="match status" value="1"/>
</dbReference>
<dbReference type="GO" id="GO:0051536">
    <property type="term" value="F:iron-sulfur cluster binding"/>
    <property type="evidence" value="ECO:0007669"/>
    <property type="project" value="UniProtKB-KW"/>
</dbReference>
<dbReference type="InterPro" id="IPR023404">
    <property type="entry name" value="rSAM_horseshoe"/>
</dbReference>
<dbReference type="OrthoDB" id="9801659at2"/>
<reference evidence="7 8" key="1">
    <citation type="submission" date="2016-08" db="EMBL/GenBank/DDBJ databases">
        <title>A new outlook on sporulation: Clostridium algidixylanolyticum.</title>
        <authorList>
            <person name="Poppleton D.I."/>
            <person name="Gribaldo S."/>
        </authorList>
    </citation>
    <scope>NUCLEOTIDE SEQUENCE [LARGE SCALE GENOMIC DNA]</scope>
    <source>
        <strain evidence="7 8">SPL73</strain>
    </source>
</reference>
<keyword evidence="8" id="KW-1185">Reference proteome</keyword>
<evidence type="ECO:0000256" key="5">
    <source>
        <dbReference type="ARBA" id="ARBA00023014"/>
    </source>
</evidence>
<sequence length="555" mass="64816">MQKEKPYKVKLSIMPFWSPLTPPMGIACLKSYLEQNGYSVRTKDYNAISSLFDFGGRYIALMKSYTPVDRMGNIAMVGYDVLMAHLIAYNNRDDFSLNDYHELVRQLILNNFFYEATDEAIENLCELVEQFYALLAEYLINDIKEKDFDVYGISCYSLTLGPSIFAFKFVKKYFPEVKTVMGGGIFADQFNSNSLELETFARKATYIDYFLLGEGEIILLNLLESNFKNVPRIIVSDKTVKKVCLDDIPLPDFSDFDMNSYPQLVAYSSRSCPFQCGFCSETVQWGKYRNKREEKVVFELRSLTKKYGKNIIVLTDSLLNPNIDKLADALLEVPPEERFYWDTYLRVCDMAEDMEKVKKWRKAGLYRVRLGIESGSQHVLDLMDKRITIEKIKSNLQNLADAGLKISTFWVVGFPGETKEDFHETLDLLREIKDNLYEVDPHPFYFYPSGQVDSESWEKIYGYESIYEDKYNEMLMCTYYKLNCQPCREEIYRRLELFRERCEECNIPNPYSLIDIYHADKRWKKLHKAAVPMLNDLIHSGSAIVDEYRDSIVLR</sequence>
<dbReference type="SFLD" id="SFLDS00029">
    <property type="entry name" value="Radical_SAM"/>
    <property type="match status" value="1"/>
</dbReference>
<dbReference type="GO" id="GO:0003824">
    <property type="term" value="F:catalytic activity"/>
    <property type="evidence" value="ECO:0007669"/>
    <property type="project" value="InterPro"/>
</dbReference>
<dbReference type="GO" id="GO:0046872">
    <property type="term" value="F:metal ion binding"/>
    <property type="evidence" value="ECO:0007669"/>
    <property type="project" value="UniProtKB-KW"/>
</dbReference>
<dbReference type="AlphaFoldDB" id="A0A419SY93"/>
<dbReference type="PANTHER" id="PTHR43409">
    <property type="entry name" value="ANAEROBIC MAGNESIUM-PROTOPORPHYRIN IX MONOMETHYL ESTER CYCLASE-RELATED"/>
    <property type="match status" value="1"/>
</dbReference>
<dbReference type="Pfam" id="PF04055">
    <property type="entry name" value="Radical_SAM"/>
    <property type="match status" value="1"/>
</dbReference>
<dbReference type="InterPro" id="IPR007197">
    <property type="entry name" value="rSAM"/>
</dbReference>
<evidence type="ECO:0000313" key="7">
    <source>
        <dbReference type="EMBL" id="RKD30233.1"/>
    </source>
</evidence>
<organism evidence="7 8">
    <name type="scientific">Lacrimispora algidixylanolytica</name>
    <dbReference type="NCBI Taxonomy" id="94868"/>
    <lineage>
        <taxon>Bacteria</taxon>
        <taxon>Bacillati</taxon>
        <taxon>Bacillota</taxon>
        <taxon>Clostridia</taxon>
        <taxon>Lachnospirales</taxon>
        <taxon>Lachnospiraceae</taxon>
        <taxon>Lacrimispora</taxon>
    </lineage>
</organism>
<dbReference type="InterPro" id="IPR058240">
    <property type="entry name" value="rSAM_sf"/>
</dbReference>
<gene>
    <name evidence="7" type="ORF">BET01_06465</name>
</gene>
<accession>A0A419SY93</accession>
<dbReference type="SMART" id="SM00729">
    <property type="entry name" value="Elp3"/>
    <property type="match status" value="1"/>
</dbReference>
<dbReference type="SFLD" id="SFLDG01082">
    <property type="entry name" value="B12-binding_domain_containing"/>
    <property type="match status" value="1"/>
</dbReference>
<comment type="caution">
    <text evidence="7">The sequence shown here is derived from an EMBL/GenBank/DDBJ whole genome shotgun (WGS) entry which is preliminary data.</text>
</comment>
<evidence type="ECO:0000256" key="4">
    <source>
        <dbReference type="ARBA" id="ARBA00023004"/>
    </source>
</evidence>
<evidence type="ECO:0000256" key="2">
    <source>
        <dbReference type="ARBA" id="ARBA00022691"/>
    </source>
</evidence>
<keyword evidence="4" id="KW-0408">Iron</keyword>
<evidence type="ECO:0000313" key="8">
    <source>
        <dbReference type="Proteomes" id="UP000284277"/>
    </source>
</evidence>
<dbReference type="RefSeq" id="WP_120197756.1">
    <property type="nucleotide sequence ID" value="NZ_MCIA01000031.1"/>
</dbReference>
<dbReference type="CDD" id="cd01335">
    <property type="entry name" value="Radical_SAM"/>
    <property type="match status" value="1"/>
</dbReference>
<name>A0A419SY93_9FIRM</name>
<evidence type="ECO:0000259" key="6">
    <source>
        <dbReference type="PROSITE" id="PS51918"/>
    </source>
</evidence>
<proteinExistence type="predicted"/>
<dbReference type="InterPro" id="IPR006638">
    <property type="entry name" value="Elp3/MiaA/NifB-like_rSAM"/>
</dbReference>
<dbReference type="Gene3D" id="3.80.30.20">
    <property type="entry name" value="tm_1862 like domain"/>
    <property type="match status" value="1"/>
</dbReference>
<dbReference type="PROSITE" id="PS51257">
    <property type="entry name" value="PROKAR_LIPOPROTEIN"/>
    <property type="match status" value="1"/>
</dbReference>
<evidence type="ECO:0000256" key="3">
    <source>
        <dbReference type="ARBA" id="ARBA00022723"/>
    </source>
</evidence>
<keyword evidence="5" id="KW-0411">Iron-sulfur</keyword>
<dbReference type="EMBL" id="MCIA01000031">
    <property type="protein sequence ID" value="RKD30233.1"/>
    <property type="molecule type" value="Genomic_DNA"/>
</dbReference>
<comment type="cofactor">
    <cofactor evidence="1">
        <name>[4Fe-4S] cluster</name>
        <dbReference type="ChEBI" id="CHEBI:49883"/>
    </cofactor>
</comment>
<protein>
    <recommendedName>
        <fullName evidence="6">Radical SAM core domain-containing protein</fullName>
    </recommendedName>
</protein>
<dbReference type="Proteomes" id="UP000284277">
    <property type="component" value="Unassembled WGS sequence"/>
</dbReference>
<keyword evidence="3" id="KW-0479">Metal-binding</keyword>
<evidence type="ECO:0000256" key="1">
    <source>
        <dbReference type="ARBA" id="ARBA00001966"/>
    </source>
</evidence>